<dbReference type="Proteomes" id="UP001055115">
    <property type="component" value="Unassembled WGS sequence"/>
</dbReference>
<organism evidence="2 3">
    <name type="scientific">Colletotrichum spaethianum</name>
    <dbReference type="NCBI Taxonomy" id="700344"/>
    <lineage>
        <taxon>Eukaryota</taxon>
        <taxon>Fungi</taxon>
        <taxon>Dikarya</taxon>
        <taxon>Ascomycota</taxon>
        <taxon>Pezizomycotina</taxon>
        <taxon>Sordariomycetes</taxon>
        <taxon>Hypocreomycetidae</taxon>
        <taxon>Glomerellales</taxon>
        <taxon>Glomerellaceae</taxon>
        <taxon>Colletotrichum</taxon>
        <taxon>Colletotrichum spaethianum species complex</taxon>
    </lineage>
</organism>
<reference evidence="2 3" key="1">
    <citation type="submission" date="2022-03" db="EMBL/GenBank/DDBJ databases">
        <title>Genome data of Colletotrichum spp.</title>
        <authorList>
            <person name="Utami Y.D."/>
            <person name="Hiruma K."/>
        </authorList>
    </citation>
    <scope>NUCLEOTIDE SEQUENCE [LARGE SCALE GENOMIC DNA]</scope>
    <source>
        <strain evidence="2 3">MAFF 239500</strain>
    </source>
</reference>
<keyword evidence="3" id="KW-1185">Reference proteome</keyword>
<accession>A0AA37NY69</accession>
<gene>
    <name evidence="2" type="ORF">ColSpa_06103</name>
</gene>
<dbReference type="PANTHER" id="PTHR33112">
    <property type="entry name" value="DOMAIN PROTEIN, PUTATIVE-RELATED"/>
    <property type="match status" value="1"/>
</dbReference>
<dbReference type="PANTHER" id="PTHR33112:SF16">
    <property type="entry name" value="HETEROKARYON INCOMPATIBILITY DOMAIN-CONTAINING PROTEIN"/>
    <property type="match status" value="1"/>
</dbReference>
<protein>
    <recommendedName>
        <fullName evidence="1">Heterokaryon incompatibility domain-containing protein</fullName>
    </recommendedName>
</protein>
<evidence type="ECO:0000259" key="1">
    <source>
        <dbReference type="Pfam" id="PF06985"/>
    </source>
</evidence>
<dbReference type="RefSeq" id="XP_049128272.1">
    <property type="nucleotide sequence ID" value="XM_049272315.1"/>
</dbReference>
<feature type="domain" description="Heterokaryon incompatibility" evidence="1">
    <location>
        <begin position="8"/>
        <end position="71"/>
    </location>
</feature>
<dbReference type="Pfam" id="PF06985">
    <property type="entry name" value="HET"/>
    <property type="match status" value="1"/>
</dbReference>
<sequence length="179" mass="20460">MDSINLGHLPRCLRDVAIIAPRLSVNHLWVYSLCIIQDDWEHQFPRMSWVYKNASVVIAAAATGICQDSFLGDEEDDERMRRPEPFVIRDAHPCQPVRVRTRAVPTIGLHEDLQSFYSARDSLDYRKRLLATRILVFSRTELQWSCQALQACEGGHTSSPNHPFTPLITLDTAKKAYLL</sequence>
<name>A0AA37NY69_9PEZI</name>
<evidence type="ECO:0000313" key="2">
    <source>
        <dbReference type="EMBL" id="GKT45922.1"/>
    </source>
</evidence>
<dbReference type="GeneID" id="73326905"/>
<comment type="caution">
    <text evidence="2">The sequence shown here is derived from an EMBL/GenBank/DDBJ whole genome shotgun (WGS) entry which is preliminary data.</text>
</comment>
<evidence type="ECO:0000313" key="3">
    <source>
        <dbReference type="Proteomes" id="UP001055115"/>
    </source>
</evidence>
<proteinExistence type="predicted"/>
<dbReference type="InterPro" id="IPR010730">
    <property type="entry name" value="HET"/>
</dbReference>
<dbReference type="EMBL" id="BQXU01000014">
    <property type="protein sequence ID" value="GKT45922.1"/>
    <property type="molecule type" value="Genomic_DNA"/>
</dbReference>
<dbReference type="AlphaFoldDB" id="A0AA37NY69"/>